<gene>
    <name evidence="2" type="ORF">MNBD_ALPHA01-2162</name>
</gene>
<dbReference type="GO" id="GO:0016491">
    <property type="term" value="F:oxidoreductase activity"/>
    <property type="evidence" value="ECO:0007669"/>
    <property type="project" value="UniProtKB-KW"/>
</dbReference>
<feature type="domain" description="Ice-binding protein C-terminal" evidence="1">
    <location>
        <begin position="274"/>
        <end position="295"/>
    </location>
</feature>
<organism evidence="2">
    <name type="scientific">hydrothermal vent metagenome</name>
    <dbReference type="NCBI Taxonomy" id="652676"/>
    <lineage>
        <taxon>unclassified sequences</taxon>
        <taxon>metagenomes</taxon>
        <taxon>ecological metagenomes</taxon>
    </lineage>
</organism>
<sequence length="298" mass="31926">MKLKKRLLGASVATLAMMGMAEVASASLIIAEPAYFVRPALRIGAAELIDGIIVNGDTESTNSQGVAGYSESTVNLADGTVKMYSEEYSQLDGLQTFGSFGERITITGGAGTYWDMNFELEGALYTEGGSPIIPGGPPPPRIFYDVGIAVYEAGQADWSNFVGIANDTDDGIDPLLFEYSFSVDNIDSSLEEAFYDLFAEVSGSIALDTDYEVFDVFAFTNVSVWTDFGNGLDYYEADFMNTASFDLQFAPGVNAYSSSGQFMGLSTPPPVVNVPEPATFLLLGLGLVAFGTTRRRKP</sequence>
<keyword evidence="2" id="KW-0830">Ubiquinone</keyword>
<evidence type="ECO:0000313" key="2">
    <source>
        <dbReference type="EMBL" id="VAW03010.1"/>
    </source>
</evidence>
<dbReference type="InterPro" id="IPR013424">
    <property type="entry name" value="Ice-binding_C"/>
</dbReference>
<proteinExistence type="predicted"/>
<evidence type="ECO:0000259" key="1">
    <source>
        <dbReference type="Pfam" id="PF07589"/>
    </source>
</evidence>
<dbReference type="EMBL" id="UOEJ01000167">
    <property type="protein sequence ID" value="VAW03010.1"/>
    <property type="molecule type" value="Genomic_DNA"/>
</dbReference>
<dbReference type="AlphaFoldDB" id="A0A3B0SF97"/>
<keyword evidence="2" id="KW-0560">Oxidoreductase</keyword>
<dbReference type="EC" id="1.6.5.3" evidence="2"/>
<reference evidence="2" key="1">
    <citation type="submission" date="2018-06" db="EMBL/GenBank/DDBJ databases">
        <authorList>
            <person name="Zhirakovskaya E."/>
        </authorList>
    </citation>
    <scope>NUCLEOTIDE SEQUENCE</scope>
</reference>
<protein>
    <submittedName>
        <fullName evidence="2">NADH-ubiquinone oxidoreductase chain L</fullName>
        <ecNumber evidence="2">1.6.5.3</ecNumber>
    </submittedName>
</protein>
<dbReference type="Pfam" id="PF07589">
    <property type="entry name" value="PEP-CTERM"/>
    <property type="match status" value="1"/>
</dbReference>
<accession>A0A3B0SF97</accession>
<name>A0A3B0SF97_9ZZZZ</name>
<dbReference type="NCBIfam" id="TIGR02595">
    <property type="entry name" value="PEP_CTERM"/>
    <property type="match status" value="1"/>
</dbReference>